<dbReference type="Proteomes" id="UP001465755">
    <property type="component" value="Unassembled WGS sequence"/>
</dbReference>
<proteinExistence type="predicted"/>
<reference evidence="1 2" key="1">
    <citation type="journal article" date="2024" name="Nat. Commun.">
        <title>Phylogenomics reveals the evolutionary origins of lichenization in chlorophyte algae.</title>
        <authorList>
            <person name="Puginier C."/>
            <person name="Libourel C."/>
            <person name="Otte J."/>
            <person name="Skaloud P."/>
            <person name="Haon M."/>
            <person name="Grisel S."/>
            <person name="Petersen M."/>
            <person name="Berrin J.G."/>
            <person name="Delaux P.M."/>
            <person name="Dal Grande F."/>
            <person name="Keller J."/>
        </authorList>
    </citation>
    <scope>NUCLEOTIDE SEQUENCE [LARGE SCALE GENOMIC DNA]</scope>
    <source>
        <strain evidence="1 2">SAG 2036</strain>
    </source>
</reference>
<sequence>MNLCPSPDLSKVFHSGTVWKELDDGTHALQHTCSVVDAANGDTKWSKLLCCTEEYSLALQYIAWHSGSSTFFFSTYEAVDPEWLALVGEVCAVTLDDSCLPDGSSEAQLGRLLAKAQWDSLWRASHLRVSPNGEWLMSSLQFCHESGLPARGIFP</sequence>
<dbReference type="AlphaFoldDB" id="A0AAW1NY00"/>
<accession>A0AAW1NY00</accession>
<gene>
    <name evidence="1" type="ORF">WJX73_006024</name>
</gene>
<evidence type="ECO:0000313" key="1">
    <source>
        <dbReference type="EMBL" id="KAK9802915.1"/>
    </source>
</evidence>
<comment type="caution">
    <text evidence="1">The sequence shown here is derived from an EMBL/GenBank/DDBJ whole genome shotgun (WGS) entry which is preliminary data.</text>
</comment>
<organism evidence="1 2">
    <name type="scientific">Symbiochloris irregularis</name>
    <dbReference type="NCBI Taxonomy" id="706552"/>
    <lineage>
        <taxon>Eukaryota</taxon>
        <taxon>Viridiplantae</taxon>
        <taxon>Chlorophyta</taxon>
        <taxon>core chlorophytes</taxon>
        <taxon>Trebouxiophyceae</taxon>
        <taxon>Trebouxiales</taxon>
        <taxon>Trebouxiaceae</taxon>
        <taxon>Symbiochloris</taxon>
    </lineage>
</organism>
<dbReference type="EMBL" id="JALJOQ010000065">
    <property type="protein sequence ID" value="KAK9802915.1"/>
    <property type="molecule type" value="Genomic_DNA"/>
</dbReference>
<name>A0AAW1NY00_9CHLO</name>
<evidence type="ECO:0000313" key="2">
    <source>
        <dbReference type="Proteomes" id="UP001465755"/>
    </source>
</evidence>
<keyword evidence="2" id="KW-1185">Reference proteome</keyword>
<protein>
    <submittedName>
        <fullName evidence="1">Uncharacterized protein</fullName>
    </submittedName>
</protein>